<reference evidence="2" key="1">
    <citation type="journal article" date="2020" name="Nature">
        <title>Giant virus diversity and host interactions through global metagenomics.</title>
        <authorList>
            <person name="Schulz F."/>
            <person name="Roux S."/>
            <person name="Paez-Espino D."/>
            <person name="Jungbluth S."/>
            <person name="Walsh D.A."/>
            <person name="Denef V.J."/>
            <person name="McMahon K.D."/>
            <person name="Konstantinidis K.T."/>
            <person name="Eloe-Fadrosh E.A."/>
            <person name="Kyrpides N.C."/>
            <person name="Woyke T."/>
        </authorList>
    </citation>
    <scope>NUCLEOTIDE SEQUENCE</scope>
    <source>
        <strain evidence="2">GVMAG-M-3300020727-4</strain>
    </source>
</reference>
<name>A0A6C0CER0_9ZZZZ</name>
<keyword evidence="1" id="KW-1133">Transmembrane helix</keyword>
<keyword evidence="1" id="KW-0472">Membrane</keyword>
<evidence type="ECO:0000313" key="2">
    <source>
        <dbReference type="EMBL" id="QHT02911.1"/>
    </source>
</evidence>
<proteinExistence type="predicted"/>
<accession>A0A6C0CER0</accession>
<protein>
    <submittedName>
        <fullName evidence="2">Uncharacterized protein</fullName>
    </submittedName>
</protein>
<sequence>MSLVSSIQNYQQDLTLIIDGCKKNIKLNEEKMKELLINKEKDTLYILSEYKELKNKIKMINKEFYKYNQLLEITNDKMNYIFMIKKHDIEINELKKIIKYQQIQIICISIISLFYVIYNNY</sequence>
<feature type="transmembrane region" description="Helical" evidence="1">
    <location>
        <begin position="100"/>
        <end position="118"/>
    </location>
</feature>
<organism evidence="2">
    <name type="scientific">viral metagenome</name>
    <dbReference type="NCBI Taxonomy" id="1070528"/>
    <lineage>
        <taxon>unclassified sequences</taxon>
        <taxon>metagenomes</taxon>
        <taxon>organismal metagenomes</taxon>
    </lineage>
</organism>
<keyword evidence="1" id="KW-0812">Transmembrane</keyword>
<evidence type="ECO:0000256" key="1">
    <source>
        <dbReference type="SAM" id="Phobius"/>
    </source>
</evidence>
<dbReference type="AlphaFoldDB" id="A0A6C0CER0"/>
<dbReference type="EMBL" id="MN739403">
    <property type="protein sequence ID" value="QHT02911.1"/>
    <property type="molecule type" value="Genomic_DNA"/>
</dbReference>